<evidence type="ECO:0000259" key="6">
    <source>
        <dbReference type="Pfam" id="PF09258"/>
    </source>
</evidence>
<evidence type="ECO:0000256" key="2">
    <source>
        <dbReference type="ARBA" id="ARBA00022679"/>
    </source>
</evidence>
<evidence type="ECO:0000256" key="4">
    <source>
        <dbReference type="ARBA" id="ARBA00023157"/>
    </source>
</evidence>
<evidence type="ECO:0000313" key="7">
    <source>
        <dbReference type="EMBL" id="KPA36150.1"/>
    </source>
</evidence>
<accession>A0A0M9EN63</accession>
<evidence type="ECO:0000313" key="8">
    <source>
        <dbReference type="Proteomes" id="UP000037904"/>
    </source>
</evidence>
<dbReference type="EMBL" id="JXCE01000737">
    <property type="protein sequence ID" value="KPA36150.1"/>
    <property type="molecule type" value="Genomic_DNA"/>
</dbReference>
<proteinExistence type="predicted"/>
<feature type="transmembrane region" description="Helical" evidence="5">
    <location>
        <begin position="48"/>
        <end position="70"/>
    </location>
</feature>
<dbReference type="InterPro" id="IPR015338">
    <property type="entry name" value="GT64_dom"/>
</dbReference>
<organism evidence="7 8">
    <name type="scientific">Fusarium langsethiae</name>
    <dbReference type="NCBI Taxonomy" id="179993"/>
    <lineage>
        <taxon>Eukaryota</taxon>
        <taxon>Fungi</taxon>
        <taxon>Dikarya</taxon>
        <taxon>Ascomycota</taxon>
        <taxon>Pezizomycotina</taxon>
        <taxon>Sordariomycetes</taxon>
        <taxon>Hypocreomycetidae</taxon>
        <taxon>Hypocreales</taxon>
        <taxon>Nectriaceae</taxon>
        <taxon>Fusarium</taxon>
    </lineage>
</organism>
<dbReference type="PANTHER" id="PTHR48261">
    <property type="entry name" value="ACETYLGLUCOSAMINYLTRANSFERASE"/>
    <property type="match status" value="1"/>
</dbReference>
<keyword evidence="5" id="KW-1133">Transmembrane helix</keyword>
<dbReference type="GO" id="GO:0016020">
    <property type="term" value="C:membrane"/>
    <property type="evidence" value="ECO:0007669"/>
    <property type="project" value="UniProtKB-SubCell"/>
</dbReference>
<evidence type="ECO:0000256" key="5">
    <source>
        <dbReference type="SAM" id="Phobius"/>
    </source>
</evidence>
<reference evidence="7 8" key="1">
    <citation type="submission" date="2015-04" db="EMBL/GenBank/DDBJ databases">
        <title>The draft genome sequence of Fusarium langsethiae, a T-2/HT-2 mycotoxin producer.</title>
        <authorList>
            <person name="Lysoe E."/>
            <person name="Divon H.H."/>
            <person name="Terzi V."/>
            <person name="Orru L."/>
            <person name="Lamontanara A."/>
            <person name="Kolseth A.-K."/>
            <person name="Frandsen R.J."/>
            <person name="Nielsen K."/>
            <person name="Thrane U."/>
        </authorList>
    </citation>
    <scope>NUCLEOTIDE SEQUENCE [LARGE SCALE GENOMIC DNA]</scope>
    <source>
        <strain evidence="7 8">Fl201059</strain>
    </source>
</reference>
<name>A0A0M9EN63_FUSLA</name>
<keyword evidence="3 5" id="KW-0472">Membrane</keyword>
<evidence type="ECO:0000256" key="3">
    <source>
        <dbReference type="ARBA" id="ARBA00023136"/>
    </source>
</evidence>
<sequence>MSRSSSEYGSSFRSRSNREDELKQMTMETCHNAAPYCGYTPLNPRKKWMVLIMSIVGFIVCMTFASIYGLDYEGLREEEEMKEPMFADVRNLSTYTEEKSCGRRDEVANVTIWNDVVNKTSSLVEDMFTIAIQTYQRPVQLNKTIEHLTERKVPSLYEIVIVWNEVDVDPPADYMSEHGVLVRYRKSEKNSLNQKFLPDPLYRTQGILLSDDDWNYNATGDLEYVFQQWRRAGMHRLTGAFGRCWSNNEVTDTPIYDYKCAGRDSYSMVLTGLAFTHVSYLEYYHSEDEVMTSVRNLVDQTFNCEDIALNFVASMLTCEGPLLVLGKNKLDHQAARVGISSKPGHLKKRSQCLRKFVKMFGYIPLHDVKGYLKGGVYAQG</sequence>
<protein>
    <submittedName>
        <fullName evidence="7">Exostosin</fullName>
    </submittedName>
</protein>
<evidence type="ECO:0000256" key="1">
    <source>
        <dbReference type="ARBA" id="ARBA00004370"/>
    </source>
</evidence>
<dbReference type="Gene3D" id="3.90.550.10">
    <property type="entry name" value="Spore Coat Polysaccharide Biosynthesis Protein SpsA, Chain A"/>
    <property type="match status" value="1"/>
</dbReference>
<dbReference type="InterPro" id="IPR004263">
    <property type="entry name" value="Exostosin"/>
</dbReference>
<dbReference type="AlphaFoldDB" id="A0A0M9EN63"/>
<keyword evidence="5" id="KW-0812">Transmembrane</keyword>
<dbReference type="SUPFAM" id="SSF53448">
    <property type="entry name" value="Nucleotide-diphospho-sugar transferases"/>
    <property type="match status" value="1"/>
</dbReference>
<dbReference type="Proteomes" id="UP000037904">
    <property type="component" value="Unassembled WGS sequence"/>
</dbReference>
<dbReference type="PANTHER" id="PTHR48261:SF2">
    <property type="entry name" value="ACETYLGLUCOSAMINYLTRANSFERASE"/>
    <property type="match status" value="1"/>
</dbReference>
<dbReference type="GO" id="GO:0016757">
    <property type="term" value="F:glycosyltransferase activity"/>
    <property type="evidence" value="ECO:0007669"/>
    <property type="project" value="InterPro"/>
</dbReference>
<comment type="subcellular location">
    <subcellularLocation>
        <location evidence="1">Membrane</location>
    </subcellularLocation>
</comment>
<dbReference type="Pfam" id="PF09258">
    <property type="entry name" value="Glyco_transf_64"/>
    <property type="match status" value="1"/>
</dbReference>
<comment type="caution">
    <text evidence="7">The sequence shown here is derived from an EMBL/GenBank/DDBJ whole genome shotgun (WGS) entry which is preliminary data.</text>
</comment>
<feature type="domain" description="Glycosyl transferase 64" evidence="6">
    <location>
        <begin position="128"/>
        <end position="368"/>
    </location>
</feature>
<gene>
    <name evidence="7" type="ORF">FLAG1_11100</name>
</gene>
<dbReference type="InterPro" id="IPR029044">
    <property type="entry name" value="Nucleotide-diphossugar_trans"/>
</dbReference>
<keyword evidence="8" id="KW-1185">Reference proteome</keyword>
<keyword evidence="2" id="KW-0808">Transferase</keyword>
<keyword evidence="4" id="KW-1015">Disulfide bond</keyword>